<keyword evidence="5" id="KW-1185">Reference proteome</keyword>
<dbReference type="GO" id="GO:0008483">
    <property type="term" value="F:transaminase activity"/>
    <property type="evidence" value="ECO:0007669"/>
    <property type="project" value="InterPro"/>
</dbReference>
<evidence type="ECO:0000256" key="1">
    <source>
        <dbReference type="ARBA" id="ARBA00001933"/>
    </source>
</evidence>
<evidence type="ECO:0000256" key="2">
    <source>
        <dbReference type="ARBA" id="ARBA00022898"/>
    </source>
</evidence>
<dbReference type="PANTHER" id="PTHR43713">
    <property type="entry name" value="GLUTAMATE-1-SEMIALDEHYDE 2,1-AMINOMUTASE"/>
    <property type="match status" value="1"/>
</dbReference>
<dbReference type="PANTHER" id="PTHR43713:SF3">
    <property type="entry name" value="GLUTAMATE-1-SEMIALDEHYDE 2,1-AMINOMUTASE 1, CHLOROPLASTIC-RELATED"/>
    <property type="match status" value="1"/>
</dbReference>
<sequence>MGAGLSLKTSAALYEQAKSFLPGGSTRATLFRKPHPFYVSHGEGAYIWDADGNRYLDLANNFMSLIHGHANPRIIEAVSAQLARGTCFSMSTESEIAMSAALQERAPSFERICFANTGTEAVLFALKAARAYTGRTLVAKVEGCYHGLSDFAEVSVAPEPDAWGETAPASVPYSIGAPQAVLDNVVVLPFNDLEKALSILNDVGDRLACVLVDPVPSRAGLAPAQADYLQGLRDFCTRSGALLIFDQVMSFRLAYGGVEEYFGVTPDLSCLGKIIGGGFPIGALAGRVDVMDVFNPESGRPKVFFGGTFAANPISMTAGLVALDLYGRQEVARTNALGDRLRDEMNEWMRASGIEACVTGAGSLFKFHLGRSEVRDYRSAWVDVAQRKVTADFVDALATRGFHIIPSGLGCLSTAVTPEDIDAMIAASKEALRAMH</sequence>
<dbReference type="Gene3D" id="3.40.640.10">
    <property type="entry name" value="Type I PLP-dependent aspartate aminotransferase-like (Major domain)"/>
    <property type="match status" value="1"/>
</dbReference>
<dbReference type="InterPro" id="IPR015424">
    <property type="entry name" value="PyrdxlP-dep_Trfase"/>
</dbReference>
<dbReference type="EC" id="5.4.3.8" evidence="4"/>
<dbReference type="Gene3D" id="3.90.1150.10">
    <property type="entry name" value="Aspartate Aminotransferase, domain 1"/>
    <property type="match status" value="1"/>
</dbReference>
<dbReference type="CDD" id="cd00610">
    <property type="entry name" value="OAT_like"/>
    <property type="match status" value="1"/>
</dbReference>
<dbReference type="EMBL" id="JACHEU010000001">
    <property type="protein sequence ID" value="MBB6011385.1"/>
    <property type="molecule type" value="Genomic_DNA"/>
</dbReference>
<dbReference type="InterPro" id="IPR015421">
    <property type="entry name" value="PyrdxlP-dep_Trfase_major"/>
</dbReference>
<keyword evidence="2 3" id="KW-0663">Pyridoxal phosphate</keyword>
<dbReference type="RefSeq" id="WP_183826119.1">
    <property type="nucleotide sequence ID" value="NZ_JACHEU010000001.1"/>
</dbReference>
<keyword evidence="4" id="KW-0413">Isomerase</keyword>
<evidence type="ECO:0000313" key="5">
    <source>
        <dbReference type="Proteomes" id="UP000533306"/>
    </source>
</evidence>
<reference evidence="4 5" key="1">
    <citation type="submission" date="2020-08" db="EMBL/GenBank/DDBJ databases">
        <title>Genomic Encyclopedia of Type Strains, Phase IV (KMG-IV): sequencing the most valuable type-strain genomes for metagenomic binning, comparative biology and taxonomic classification.</title>
        <authorList>
            <person name="Goeker M."/>
        </authorList>
    </citation>
    <scope>NUCLEOTIDE SEQUENCE [LARGE SCALE GENOMIC DNA]</scope>
    <source>
        <strain evidence="4 5">DSM 11099</strain>
    </source>
</reference>
<dbReference type="AlphaFoldDB" id="A0A7W9VUP1"/>
<dbReference type="SUPFAM" id="SSF53383">
    <property type="entry name" value="PLP-dependent transferases"/>
    <property type="match status" value="1"/>
</dbReference>
<comment type="similarity">
    <text evidence="3">Belongs to the class-III pyridoxal-phosphate-dependent aminotransferase family.</text>
</comment>
<dbReference type="Proteomes" id="UP000533306">
    <property type="component" value="Unassembled WGS sequence"/>
</dbReference>
<proteinExistence type="inferred from homology"/>
<evidence type="ECO:0000256" key="3">
    <source>
        <dbReference type="RuleBase" id="RU003560"/>
    </source>
</evidence>
<protein>
    <submittedName>
        <fullName evidence="4">Glutamate-1-semialdehyde 2,1-aminomutase</fullName>
        <ecNumber evidence="4">5.4.3.8</ecNumber>
    </submittedName>
</protein>
<dbReference type="GO" id="GO:0030170">
    <property type="term" value="F:pyridoxal phosphate binding"/>
    <property type="evidence" value="ECO:0007669"/>
    <property type="project" value="InterPro"/>
</dbReference>
<dbReference type="InterPro" id="IPR015422">
    <property type="entry name" value="PyrdxlP-dep_Trfase_small"/>
</dbReference>
<organism evidence="4 5">
    <name type="scientific">Aquamicrobium lusatiense</name>
    <dbReference type="NCBI Taxonomy" id="89772"/>
    <lineage>
        <taxon>Bacteria</taxon>
        <taxon>Pseudomonadati</taxon>
        <taxon>Pseudomonadota</taxon>
        <taxon>Alphaproteobacteria</taxon>
        <taxon>Hyphomicrobiales</taxon>
        <taxon>Phyllobacteriaceae</taxon>
        <taxon>Aquamicrobium</taxon>
    </lineage>
</organism>
<dbReference type="InterPro" id="IPR005814">
    <property type="entry name" value="Aminotrans_3"/>
</dbReference>
<comment type="caution">
    <text evidence="4">The sequence shown here is derived from an EMBL/GenBank/DDBJ whole genome shotgun (WGS) entry which is preliminary data.</text>
</comment>
<dbReference type="GO" id="GO:0042286">
    <property type="term" value="F:glutamate-1-semialdehyde 2,1-aminomutase activity"/>
    <property type="evidence" value="ECO:0007669"/>
    <property type="project" value="UniProtKB-EC"/>
</dbReference>
<gene>
    <name evidence="4" type="ORF">HNR59_000730</name>
</gene>
<dbReference type="Pfam" id="PF00202">
    <property type="entry name" value="Aminotran_3"/>
    <property type="match status" value="1"/>
</dbReference>
<name>A0A7W9VUP1_9HYPH</name>
<accession>A0A7W9VUP1</accession>
<evidence type="ECO:0000313" key="4">
    <source>
        <dbReference type="EMBL" id="MBB6011385.1"/>
    </source>
</evidence>
<comment type="cofactor">
    <cofactor evidence="1">
        <name>pyridoxal 5'-phosphate</name>
        <dbReference type="ChEBI" id="CHEBI:597326"/>
    </cofactor>
</comment>